<organism evidence="2 3">
    <name type="scientific">Moraxella caprae</name>
    <dbReference type="NCBI Taxonomy" id="90240"/>
    <lineage>
        <taxon>Bacteria</taxon>
        <taxon>Pseudomonadati</taxon>
        <taxon>Pseudomonadota</taxon>
        <taxon>Gammaproteobacteria</taxon>
        <taxon>Moraxellales</taxon>
        <taxon>Moraxellaceae</taxon>
        <taxon>Moraxella</taxon>
    </lineage>
</organism>
<dbReference type="PANTHER" id="PTHR11236">
    <property type="entry name" value="AMINOBENZOATE/ANTHRANILATE SYNTHASE"/>
    <property type="match status" value="1"/>
</dbReference>
<keyword evidence="2" id="KW-0808">Transferase</keyword>
<dbReference type="RefSeq" id="WP_029102659.1">
    <property type="nucleotide sequence ID" value="NZ_UGQB01000004.1"/>
</dbReference>
<dbReference type="InterPro" id="IPR015890">
    <property type="entry name" value="Chorismate_C"/>
</dbReference>
<gene>
    <name evidence="2" type="primary">pabB</name>
    <name evidence="2" type="ORF">NCTC12877_00347</name>
</gene>
<evidence type="ECO:0000259" key="1">
    <source>
        <dbReference type="Pfam" id="PF00425"/>
    </source>
</evidence>
<keyword evidence="3" id="KW-1185">Reference proteome</keyword>
<dbReference type="SUPFAM" id="SSF56322">
    <property type="entry name" value="ADC synthase"/>
    <property type="match status" value="1"/>
</dbReference>
<dbReference type="AlphaFoldDB" id="A0A378QWF1"/>
<dbReference type="PANTHER" id="PTHR11236:SF50">
    <property type="entry name" value="AMINODEOXYCHORISMATE SYNTHASE COMPONENT 1"/>
    <property type="match status" value="1"/>
</dbReference>
<dbReference type="PRINTS" id="PR00095">
    <property type="entry name" value="ANTSNTHASEI"/>
</dbReference>
<accession>A0A378QWF1</accession>
<dbReference type="GO" id="GO:0046820">
    <property type="term" value="F:4-amino-4-deoxychorismate synthase activity"/>
    <property type="evidence" value="ECO:0007669"/>
    <property type="project" value="UniProtKB-EC"/>
</dbReference>
<protein>
    <submittedName>
        <fullName evidence="2">Para-aminobenzoate synthase component 1</fullName>
        <ecNumber evidence="2">2.6.1.85</ecNumber>
    </submittedName>
</protein>
<sequence>MLTHHFTTTHSPSELTALIATHHPDWRVCFLNNNHRPVIAICPKTAWQIEFDGTFTAHRFDRHTGQTTAYATTYSDWQNELIAYGKNLDCPSQKDEYTHGLMGFIGYDLSAHELNPNIAIKPNQPCAYFGHYDIYIKPCEHGFDLIGINADKDIFDEIKNSLADLLNKKSPKPTSAQFISSWQKQDYNHTFNQTQEYIKAGDTYQINLTQKWQADLANLASYLSYFQDKINAPFAGYLKLGEFEILSVSPELFFEFHKIENNIHIITKPIKGTRPRHDDIDIDNELKNELKNSEKDISENLMIVDLLRNDLGKYAKIGTVKTPKRFAIESFKNVHHMVSTITAQLKDVHSLEVLFGSLPAGSITGTPKKRACEIIHELEISPRGAYCGTMGYMNFDGTGNWNVLIRTLQKWQKTELWAGGGITIKSDMESEYQECLDKVGNILQMIHGECE</sequence>
<reference evidence="2 3" key="1">
    <citation type="submission" date="2018-06" db="EMBL/GenBank/DDBJ databases">
        <authorList>
            <consortium name="Pathogen Informatics"/>
            <person name="Doyle S."/>
        </authorList>
    </citation>
    <scope>NUCLEOTIDE SEQUENCE [LARGE SCALE GENOMIC DNA]</scope>
    <source>
        <strain evidence="2 3">NCTC12877</strain>
    </source>
</reference>
<evidence type="ECO:0000313" key="2">
    <source>
        <dbReference type="EMBL" id="STZ07383.1"/>
    </source>
</evidence>
<dbReference type="InterPro" id="IPR019999">
    <property type="entry name" value="Anth_synth_I-like"/>
</dbReference>
<dbReference type="Gene3D" id="3.60.120.10">
    <property type="entry name" value="Anthranilate synthase"/>
    <property type="match status" value="1"/>
</dbReference>
<dbReference type="OrthoDB" id="9803598at2"/>
<dbReference type="EC" id="2.6.1.85" evidence="2"/>
<dbReference type="EMBL" id="UGQB01000004">
    <property type="protein sequence ID" value="STZ07383.1"/>
    <property type="molecule type" value="Genomic_DNA"/>
</dbReference>
<proteinExistence type="predicted"/>
<dbReference type="InterPro" id="IPR005801">
    <property type="entry name" value="ADC_synthase"/>
</dbReference>
<evidence type="ECO:0000313" key="3">
    <source>
        <dbReference type="Proteomes" id="UP000254065"/>
    </source>
</evidence>
<name>A0A378QWF1_9GAMM</name>
<dbReference type="GO" id="GO:0000162">
    <property type="term" value="P:L-tryptophan biosynthetic process"/>
    <property type="evidence" value="ECO:0007669"/>
    <property type="project" value="TreeGrafter"/>
</dbReference>
<feature type="domain" description="Chorismate-utilising enzyme C-terminal" evidence="1">
    <location>
        <begin position="184"/>
        <end position="438"/>
    </location>
</feature>
<dbReference type="Proteomes" id="UP000254065">
    <property type="component" value="Unassembled WGS sequence"/>
</dbReference>
<dbReference type="Pfam" id="PF00425">
    <property type="entry name" value="Chorismate_bind"/>
    <property type="match status" value="1"/>
</dbReference>
<keyword evidence="2" id="KW-0032">Aminotransferase</keyword>
<dbReference type="STRING" id="1122244.GCA_000426885_00930"/>